<keyword evidence="2" id="KW-1185">Reference proteome</keyword>
<name>A0A495MIQ0_9FLAO</name>
<evidence type="ECO:0000313" key="2">
    <source>
        <dbReference type="Proteomes" id="UP000277579"/>
    </source>
</evidence>
<sequence length="51" mass="5733">MNPKKHFIRSLYSTRGKLVPSCLACIAPKEEIVSVVLTKRCEGSYKPPPKM</sequence>
<dbReference type="RefSeq" id="WP_170148725.1">
    <property type="nucleotide sequence ID" value="NZ_RBLC01000001.1"/>
</dbReference>
<evidence type="ECO:0000313" key="1">
    <source>
        <dbReference type="EMBL" id="RKS25280.1"/>
    </source>
</evidence>
<gene>
    <name evidence="1" type="ORF">CLV94_0310</name>
</gene>
<dbReference type="Proteomes" id="UP000277579">
    <property type="component" value="Unassembled WGS sequence"/>
</dbReference>
<dbReference type="AlphaFoldDB" id="A0A495MIQ0"/>
<dbReference type="EMBL" id="RBLC01000001">
    <property type="protein sequence ID" value="RKS25280.1"/>
    <property type="molecule type" value="Genomic_DNA"/>
</dbReference>
<reference evidence="1 2" key="1">
    <citation type="submission" date="2018-10" db="EMBL/GenBank/DDBJ databases">
        <title>Genomic Encyclopedia of Archaeal and Bacterial Type Strains, Phase II (KMG-II): from individual species to whole genera.</title>
        <authorList>
            <person name="Goeker M."/>
        </authorList>
    </citation>
    <scope>NUCLEOTIDE SEQUENCE [LARGE SCALE GENOMIC DNA]</scope>
    <source>
        <strain evidence="1 2">DSM 29537</strain>
    </source>
</reference>
<organism evidence="1 2">
    <name type="scientific">Flavobacterium endophyticum</name>
    <dbReference type="NCBI Taxonomy" id="1540163"/>
    <lineage>
        <taxon>Bacteria</taxon>
        <taxon>Pseudomonadati</taxon>
        <taxon>Bacteroidota</taxon>
        <taxon>Flavobacteriia</taxon>
        <taxon>Flavobacteriales</taxon>
        <taxon>Flavobacteriaceae</taxon>
        <taxon>Flavobacterium</taxon>
    </lineage>
</organism>
<protein>
    <submittedName>
        <fullName evidence="1">Uncharacterized protein</fullName>
    </submittedName>
</protein>
<accession>A0A495MIQ0</accession>
<proteinExistence type="predicted"/>
<comment type="caution">
    <text evidence="1">The sequence shown here is derived from an EMBL/GenBank/DDBJ whole genome shotgun (WGS) entry which is preliminary data.</text>
</comment>